<evidence type="ECO:0000313" key="3">
    <source>
        <dbReference type="EMBL" id="ATG97801.1"/>
    </source>
</evidence>
<dbReference type="EMBL" id="CP023668">
    <property type="protein sequence ID" value="ATG97801.1"/>
    <property type="molecule type" value="Genomic_DNA"/>
</dbReference>
<dbReference type="Proteomes" id="UP000232227">
    <property type="component" value="Chromosome"/>
</dbReference>
<name>A0A291ISY2_9MOLU</name>
<dbReference type="Pfam" id="PF03235">
    <property type="entry name" value="GmrSD_N"/>
    <property type="match status" value="1"/>
</dbReference>
<reference evidence="3 4" key="1">
    <citation type="submission" date="2017-09" db="EMBL/GenBank/DDBJ databases">
        <title>SPAdes assembly of the Mesoplasma lactucae genome.</title>
        <authorList>
            <person name="Knight T.F."/>
            <person name="Rubinstein R."/>
            <person name="Citino T."/>
        </authorList>
    </citation>
    <scope>NUCLEOTIDE SEQUENCE [LARGE SCALE GENOMIC DNA]</scope>
    <source>
        <strain evidence="3 4">831-C4</strain>
    </source>
</reference>
<evidence type="ECO:0000259" key="2">
    <source>
        <dbReference type="Pfam" id="PF07510"/>
    </source>
</evidence>
<dbReference type="InterPro" id="IPR011089">
    <property type="entry name" value="GmrSD_C"/>
</dbReference>
<feature type="domain" description="GmrSD restriction endonucleases C-terminal" evidence="2">
    <location>
        <begin position="505"/>
        <end position="668"/>
    </location>
</feature>
<dbReference type="InterPro" id="IPR004919">
    <property type="entry name" value="GmrSD_N"/>
</dbReference>
<dbReference type="PANTHER" id="PTHR35149">
    <property type="entry name" value="SLL5132 PROTEIN"/>
    <property type="match status" value="1"/>
</dbReference>
<organism evidence="3 4">
    <name type="scientific">Mesoplasma lactucae ATCC 49193</name>
    <dbReference type="NCBI Taxonomy" id="81460"/>
    <lineage>
        <taxon>Bacteria</taxon>
        <taxon>Bacillati</taxon>
        <taxon>Mycoplasmatota</taxon>
        <taxon>Mollicutes</taxon>
        <taxon>Entomoplasmatales</taxon>
        <taxon>Entomoplasmataceae</taxon>
        <taxon>Mesoplasma</taxon>
    </lineage>
</organism>
<evidence type="ECO:0000313" key="4">
    <source>
        <dbReference type="Proteomes" id="UP000232227"/>
    </source>
</evidence>
<protein>
    <submittedName>
        <fullName evidence="3">Uncharacterized protein</fullName>
    </submittedName>
</protein>
<sequence>MENKTKNPIVTNVNTVNDLINQNKLPFFIPIYQRNYSWKENNIDDLIGEIIENSNDNNPYQYFGSFAIARQNIDGQEVIKLIDGQQRITTILLIYKAVFDVLTNELGVKGKELPLPLQKVFINPTIKLEDRLINGSKIELEQKALSFILSDDIKDDNIETMLNKKDVNGKTKSSYADTNVIKNYHRIVENLNNYLSNFFTEETSKEKVNAIEKLFLNFNSYYQVALVEFSLDMIEEMQIFQNLNSKGEPLSLLDLIKNSIFLKIKPSILIDKESDIDLIFRSRIDFNNRFTTQNLKGNEDKESEFMRSLLVYKSPEPENIGGNPRALLSAFDKIFANENNLTFDEYEKFIANISKYLDIYASILTHDYEKDMNNFLYYYSPHLWVFQEKHSLLPILYYLIDVYFKYEPHDFAQENYNWNRSHFFEDNNYDSKFGEACLNIEKWIIGKVQRGGDGQTLDNARIALRRYIDEHTKEMNINEKREQLPSIIDDWIDTQAESTRQYMPNKELFRDSLKNNEIKGSNQEIIVKRIEFFILNGSKRITGKAPIMPTEKGNIEHIWPQEFRNQKTYTIAEAEDEGKDPKDENVLKLITIEADKMINRLGNLIWLEEKVNKSVSNSAFATKRSQYFNKKLVKTTVLDFPFGDGKTINTEKDWTFKDIEERSESLADILIDKIYYPNEK</sequence>
<evidence type="ECO:0000259" key="1">
    <source>
        <dbReference type="Pfam" id="PF03235"/>
    </source>
</evidence>
<proteinExistence type="predicted"/>
<keyword evidence="4" id="KW-1185">Reference proteome</keyword>
<dbReference type="OrthoDB" id="9798761at2"/>
<dbReference type="AlphaFoldDB" id="A0A291ISY2"/>
<feature type="domain" description="GmrSD restriction endonucleases N-terminal" evidence="1">
    <location>
        <begin position="16"/>
        <end position="261"/>
    </location>
</feature>
<dbReference type="PANTHER" id="PTHR35149:SF1">
    <property type="entry name" value="DUF5655 DOMAIN-CONTAINING PROTEIN"/>
    <property type="match status" value="1"/>
</dbReference>
<accession>A0A291ISY2</accession>
<dbReference type="KEGG" id="mlac:CP520_03635"/>
<gene>
    <name evidence="3" type="ORF">CP520_03635</name>
</gene>
<dbReference type="Pfam" id="PF07510">
    <property type="entry name" value="GmrSD_C"/>
    <property type="match status" value="1"/>
</dbReference>
<dbReference type="RefSeq" id="WP_096863106.1">
    <property type="nucleotide sequence ID" value="NZ_CP023668.1"/>
</dbReference>